<evidence type="ECO:0000313" key="1">
    <source>
        <dbReference type="EMBL" id="KAF7770619.1"/>
    </source>
</evidence>
<proteinExistence type="predicted"/>
<organism evidence="1 2">
    <name type="scientific">Agaricus bisporus var. burnettii</name>
    <dbReference type="NCBI Taxonomy" id="192524"/>
    <lineage>
        <taxon>Eukaryota</taxon>
        <taxon>Fungi</taxon>
        <taxon>Dikarya</taxon>
        <taxon>Basidiomycota</taxon>
        <taxon>Agaricomycotina</taxon>
        <taxon>Agaricomycetes</taxon>
        <taxon>Agaricomycetidae</taxon>
        <taxon>Agaricales</taxon>
        <taxon>Agaricineae</taxon>
        <taxon>Agaricaceae</taxon>
        <taxon>Agaricus</taxon>
    </lineage>
</organism>
<sequence>MINLVSWEQKCLMSVIVNIDTDDAIPVCLRLVMLLHQKSLTLSDCVSPSLVSRMLKGHLAKSLGAKQTSGNVPPRRKRGSPRVLRTRLYPIVLCLFYSSRLLGGGGGGKRSMPPEPNTAYSSYQTHRGRMGYFQKEVFLGFWWNLLMKMWSDNCFLLSLGLCGAFT</sequence>
<accession>A0A8H7EZX3</accession>
<gene>
    <name evidence="1" type="ORF">Agabi119p4_6593</name>
</gene>
<comment type="caution">
    <text evidence="1">The sequence shown here is derived from an EMBL/GenBank/DDBJ whole genome shotgun (WGS) entry which is preliminary data.</text>
</comment>
<name>A0A8H7EZX3_AGABI</name>
<dbReference type="Proteomes" id="UP000629468">
    <property type="component" value="Unassembled WGS sequence"/>
</dbReference>
<protein>
    <submittedName>
        <fullName evidence="1">Uncharacterized protein</fullName>
    </submittedName>
</protein>
<dbReference type="EMBL" id="JABXXO010000009">
    <property type="protein sequence ID" value="KAF7770619.1"/>
    <property type="molecule type" value="Genomic_DNA"/>
</dbReference>
<dbReference type="AlphaFoldDB" id="A0A8H7EZX3"/>
<evidence type="ECO:0000313" key="2">
    <source>
        <dbReference type="Proteomes" id="UP000629468"/>
    </source>
</evidence>
<reference evidence="1 2" key="1">
    <citation type="journal article" name="Sci. Rep.">
        <title>Telomere-to-telomere assembled and centromere annotated genomes of the two main subspecies of the button mushroom Agaricus bisporus reveal especially polymorphic chromosome ends.</title>
        <authorList>
            <person name="Sonnenberg A.S.M."/>
            <person name="Sedaghat-Telgerd N."/>
            <person name="Lavrijssen B."/>
            <person name="Ohm R.A."/>
            <person name="Hendrickx P.M."/>
            <person name="Scholtmeijer K."/>
            <person name="Baars J.J.P."/>
            <person name="van Peer A."/>
        </authorList>
    </citation>
    <scope>NUCLEOTIDE SEQUENCE [LARGE SCALE GENOMIC DNA]</scope>
    <source>
        <strain evidence="1 2">H119_p4</strain>
    </source>
</reference>